<dbReference type="EMBL" id="CAJVQC010000673">
    <property type="protein sequence ID" value="CAG8477360.1"/>
    <property type="molecule type" value="Genomic_DNA"/>
</dbReference>
<evidence type="ECO:0000313" key="2">
    <source>
        <dbReference type="Proteomes" id="UP000789920"/>
    </source>
</evidence>
<reference evidence="1" key="1">
    <citation type="submission" date="2021-06" db="EMBL/GenBank/DDBJ databases">
        <authorList>
            <person name="Kallberg Y."/>
            <person name="Tangrot J."/>
            <person name="Rosling A."/>
        </authorList>
    </citation>
    <scope>NUCLEOTIDE SEQUENCE</scope>
    <source>
        <strain evidence="1">MA461A</strain>
    </source>
</reference>
<sequence>MLNLKASESCEAVQARHIVTAIEDTFFVVSFPTLLTSYEPQTTSLLSNLTDQPLINLNYNNELFSISDPQLETITQQTKELSSINSLTCYN</sequence>
<organism evidence="1 2">
    <name type="scientific">Racocetra persica</name>
    <dbReference type="NCBI Taxonomy" id="160502"/>
    <lineage>
        <taxon>Eukaryota</taxon>
        <taxon>Fungi</taxon>
        <taxon>Fungi incertae sedis</taxon>
        <taxon>Mucoromycota</taxon>
        <taxon>Glomeromycotina</taxon>
        <taxon>Glomeromycetes</taxon>
        <taxon>Diversisporales</taxon>
        <taxon>Gigasporaceae</taxon>
        <taxon>Racocetra</taxon>
    </lineage>
</organism>
<protein>
    <submittedName>
        <fullName evidence="1">18973_t:CDS:1</fullName>
    </submittedName>
</protein>
<feature type="non-terminal residue" evidence="1">
    <location>
        <position position="91"/>
    </location>
</feature>
<accession>A0ACA9KJ86</accession>
<proteinExistence type="predicted"/>
<name>A0ACA9KJ86_9GLOM</name>
<evidence type="ECO:0000313" key="1">
    <source>
        <dbReference type="EMBL" id="CAG8477360.1"/>
    </source>
</evidence>
<keyword evidence="2" id="KW-1185">Reference proteome</keyword>
<dbReference type="Proteomes" id="UP000789920">
    <property type="component" value="Unassembled WGS sequence"/>
</dbReference>
<comment type="caution">
    <text evidence="1">The sequence shown here is derived from an EMBL/GenBank/DDBJ whole genome shotgun (WGS) entry which is preliminary data.</text>
</comment>
<gene>
    <name evidence="1" type="ORF">RPERSI_LOCUS833</name>
</gene>